<feature type="transmembrane region" description="Helical" evidence="1">
    <location>
        <begin position="163"/>
        <end position="182"/>
    </location>
</feature>
<keyword evidence="1" id="KW-0812">Transmembrane</keyword>
<feature type="transmembrane region" description="Helical" evidence="1">
    <location>
        <begin position="12"/>
        <end position="33"/>
    </location>
</feature>
<keyword evidence="1" id="KW-1133">Transmembrane helix</keyword>
<dbReference type="AlphaFoldDB" id="A0A6N4RAU8"/>
<feature type="transmembrane region" description="Helical" evidence="1">
    <location>
        <begin position="45"/>
        <end position="63"/>
    </location>
</feature>
<reference evidence="2 3" key="1">
    <citation type="journal article" date="2017" name="Nat. Commun.">
        <title>In situ click chemistry generation of cyclooxygenase-2 inhibitors.</title>
        <authorList>
            <person name="Bhardwaj A."/>
            <person name="Kaur J."/>
            <person name="Wuest M."/>
            <person name="Wuest F."/>
        </authorList>
    </citation>
    <scope>NUCLEOTIDE SEQUENCE [LARGE SCALE GENOMIC DNA]</scope>
    <source>
        <strain evidence="2">S2_018_000_R2_106</strain>
    </source>
</reference>
<sequence length="300" mass="33435">MPDSLDLPVLTWPWLWLVLALASSLLAAQNVEVNRRARQEGFRLNFWRSAMTAGFWLPLTLLNPWPTDWSFYAVAFFGGVSMIVGFTIQNDLANKHNGRVAILYVPLKAVLVFVLWAIIDPVARHHVMDKPLVTMGVMVCLGTMIAALAEFRKNDVSWSSFRAVMPIVVLYGVGDILARLSITPEVLHQRLLIFLFLMTATSSLVSLMIYPFRPKPELPFYTPKLVTSAFRAALGQMGNQVCFFMALVLAPSPAYASMVIMLTPVWLLVYHRYAGIKDDANPMAGTVVVAAAIILMYLVS</sequence>
<accession>A0A6N4RAU8</accession>
<feature type="transmembrane region" description="Helical" evidence="1">
    <location>
        <begin position="69"/>
        <end position="88"/>
    </location>
</feature>
<feature type="transmembrane region" description="Helical" evidence="1">
    <location>
        <begin position="241"/>
        <end position="268"/>
    </location>
</feature>
<feature type="transmembrane region" description="Helical" evidence="1">
    <location>
        <begin position="280"/>
        <end position="299"/>
    </location>
</feature>
<gene>
    <name evidence="2" type="ORF">DI628_07875</name>
</gene>
<feature type="transmembrane region" description="Helical" evidence="1">
    <location>
        <begin position="188"/>
        <end position="210"/>
    </location>
</feature>
<evidence type="ECO:0000313" key="3">
    <source>
        <dbReference type="Proteomes" id="UP000320948"/>
    </source>
</evidence>
<name>A0A6N4RAU8_BLAVI</name>
<comment type="caution">
    <text evidence="2">The sequence shown here is derived from an EMBL/GenBank/DDBJ whole genome shotgun (WGS) entry which is preliminary data.</text>
</comment>
<dbReference type="Proteomes" id="UP000320948">
    <property type="component" value="Unassembled WGS sequence"/>
</dbReference>
<feature type="transmembrane region" description="Helical" evidence="1">
    <location>
        <begin position="100"/>
        <end position="119"/>
    </location>
</feature>
<evidence type="ECO:0000313" key="2">
    <source>
        <dbReference type="EMBL" id="TKW60799.1"/>
    </source>
</evidence>
<protein>
    <submittedName>
        <fullName evidence="2">Uncharacterized protein</fullName>
    </submittedName>
</protein>
<feature type="transmembrane region" description="Helical" evidence="1">
    <location>
        <begin position="131"/>
        <end position="151"/>
    </location>
</feature>
<keyword evidence="1" id="KW-0472">Membrane</keyword>
<organism evidence="2 3">
    <name type="scientific">Blastochloris viridis</name>
    <name type="common">Rhodopseudomonas viridis</name>
    <dbReference type="NCBI Taxonomy" id="1079"/>
    <lineage>
        <taxon>Bacteria</taxon>
        <taxon>Pseudomonadati</taxon>
        <taxon>Pseudomonadota</taxon>
        <taxon>Alphaproteobacteria</taxon>
        <taxon>Hyphomicrobiales</taxon>
        <taxon>Blastochloridaceae</taxon>
        <taxon>Blastochloris</taxon>
    </lineage>
</organism>
<dbReference type="EMBL" id="VAFM01000002">
    <property type="protein sequence ID" value="TKW60799.1"/>
    <property type="molecule type" value="Genomic_DNA"/>
</dbReference>
<evidence type="ECO:0000256" key="1">
    <source>
        <dbReference type="SAM" id="Phobius"/>
    </source>
</evidence>
<proteinExistence type="predicted"/>